<proteinExistence type="inferred from homology"/>
<dbReference type="PANTHER" id="PTHR47234">
    <property type="match status" value="1"/>
</dbReference>
<feature type="domain" description="TonB-dependent receptor-like beta-barrel" evidence="11">
    <location>
        <begin position="359"/>
        <end position="832"/>
    </location>
</feature>
<keyword evidence="2 8" id="KW-0813">Transport</keyword>
<gene>
    <name evidence="13" type="ORF">MJO52_16730</name>
</gene>
<dbReference type="Gene3D" id="2.40.170.20">
    <property type="entry name" value="TonB-dependent receptor, beta-barrel domain"/>
    <property type="match status" value="1"/>
</dbReference>
<sequence length="873" mass="94424">MQTHLLKPLSLAIAIVLTAPSAFAQDRNEKSSTADDRTMEEVITTGTRKEGVSPTETLSPVDVVGGEELADQAGFDLTESLAKIAPSFNTQRFPIADGTAFIRPVTLRNLSPDQTLVLVNGTRRHRSALVNLQLAPLGTVNQGAQAVDFSTLPSLAIERVEVLRDGASAQYGSDAIAGVVNIILKDDAEGFALSAQTGEYFEGDGTRNSFAANAGFNLFDQGFVNATVEYSKADKTWRGVARPDAEFVGSVVGENLVPLDGLGQRWGDPDVEALKFFVNSGLEINDNFELYGNFGYSNNETISDFFYRGPVLDPEHEFTARGTLQVDMPNDPADPGSIDYLPDPAPQSLIDYIVAQGLNPSDYLVADDSSPSGYVLRNPIYTQFPGGYNPQFGAEIQDISAVIGARGEFQNGLTWDLRARVAENEVEYVLKNSINPSLGVLSPTSFKPGTLTQEESSLNADFVKPIDVAAFASPLNVAFGAEWREETYSIGAGDTASTEVGPTAVYFGVGSDGFQGFSKDSDGSFSIESIAAYIDLEADVTDALTLGVALRLEEYDEFGSTSDWKLSARYDVNENLALRGTVNTGFRAPTPGQVNTLNVTTTADSSGNLIPSGTYPVDHPVAMALGAKELTPEESTSFTLGAVFTPFSNTSVTLDYYNIDIEDRLALRNNKIGAEEIELLQNAGVEDAALLKDSNANYFVNAYDSEVSGIDLAITSDFEVAGNLLVVDLRHNHNKQEVSKVETNTINASRVFDLENQVPSDRTTLTFDFDTGDLFSGYLRFNRYSDWESTGGLFGPGDATDTYSYGSEILVDLEATFTLYENYKLSIGGENIFDVQPDDEQDGTLQYLGVRHALTSPFGFNGGFWYLRASAEF</sequence>
<comment type="similarity">
    <text evidence="8 9">Belongs to the TonB-dependent receptor family.</text>
</comment>
<evidence type="ECO:0000313" key="14">
    <source>
        <dbReference type="Proteomes" id="UP001055658"/>
    </source>
</evidence>
<dbReference type="RefSeq" id="WP_252083108.1">
    <property type="nucleotide sequence ID" value="NZ_CP092418.1"/>
</dbReference>
<feature type="signal peptide" evidence="10">
    <location>
        <begin position="1"/>
        <end position="24"/>
    </location>
</feature>
<feature type="domain" description="TonB-dependent receptor plug" evidence="12">
    <location>
        <begin position="55"/>
        <end position="179"/>
    </location>
</feature>
<evidence type="ECO:0000256" key="5">
    <source>
        <dbReference type="ARBA" id="ARBA00023077"/>
    </source>
</evidence>
<dbReference type="InterPro" id="IPR037066">
    <property type="entry name" value="Plug_dom_sf"/>
</dbReference>
<keyword evidence="3 8" id="KW-1134">Transmembrane beta strand</keyword>
<protein>
    <submittedName>
        <fullName evidence="13">TonB-dependent receptor</fullName>
    </submittedName>
</protein>
<keyword evidence="7 8" id="KW-0998">Cell outer membrane</keyword>
<dbReference type="SUPFAM" id="SSF56935">
    <property type="entry name" value="Porins"/>
    <property type="match status" value="1"/>
</dbReference>
<evidence type="ECO:0000256" key="3">
    <source>
        <dbReference type="ARBA" id="ARBA00022452"/>
    </source>
</evidence>
<dbReference type="EMBL" id="CP092418">
    <property type="protein sequence ID" value="USD20700.1"/>
    <property type="molecule type" value="Genomic_DNA"/>
</dbReference>
<keyword evidence="14" id="KW-1185">Reference proteome</keyword>
<evidence type="ECO:0000256" key="2">
    <source>
        <dbReference type="ARBA" id="ARBA00022448"/>
    </source>
</evidence>
<accession>A0ABY4VCV7</accession>
<evidence type="ECO:0000256" key="8">
    <source>
        <dbReference type="PROSITE-ProRule" id="PRU01360"/>
    </source>
</evidence>
<evidence type="ECO:0000256" key="6">
    <source>
        <dbReference type="ARBA" id="ARBA00023136"/>
    </source>
</evidence>
<name>A0ABY4VCV7_9GAMM</name>
<evidence type="ECO:0000259" key="12">
    <source>
        <dbReference type="Pfam" id="PF07715"/>
    </source>
</evidence>
<keyword evidence="13" id="KW-0675">Receptor</keyword>
<keyword evidence="10" id="KW-0732">Signal</keyword>
<keyword evidence="5 9" id="KW-0798">TonB box</keyword>
<evidence type="ECO:0000256" key="4">
    <source>
        <dbReference type="ARBA" id="ARBA00022692"/>
    </source>
</evidence>
<dbReference type="PANTHER" id="PTHR47234:SF3">
    <property type="entry name" value="SECRETIN_TONB SHORT N-TERMINAL DOMAIN-CONTAINING PROTEIN"/>
    <property type="match status" value="1"/>
</dbReference>
<evidence type="ECO:0000259" key="11">
    <source>
        <dbReference type="Pfam" id="PF00593"/>
    </source>
</evidence>
<keyword evidence="4 8" id="KW-0812">Transmembrane</keyword>
<dbReference type="PROSITE" id="PS52016">
    <property type="entry name" value="TONB_DEPENDENT_REC_3"/>
    <property type="match status" value="1"/>
</dbReference>
<evidence type="ECO:0000256" key="10">
    <source>
        <dbReference type="SAM" id="SignalP"/>
    </source>
</evidence>
<organism evidence="13 14">
    <name type="scientific">Microbulbifer variabilis</name>
    <dbReference type="NCBI Taxonomy" id="266805"/>
    <lineage>
        <taxon>Bacteria</taxon>
        <taxon>Pseudomonadati</taxon>
        <taxon>Pseudomonadota</taxon>
        <taxon>Gammaproteobacteria</taxon>
        <taxon>Cellvibrionales</taxon>
        <taxon>Microbulbiferaceae</taxon>
        <taxon>Microbulbifer</taxon>
    </lineage>
</organism>
<dbReference type="Gene3D" id="2.170.130.10">
    <property type="entry name" value="TonB-dependent receptor, plug domain"/>
    <property type="match status" value="1"/>
</dbReference>
<dbReference type="Proteomes" id="UP001055658">
    <property type="component" value="Chromosome"/>
</dbReference>
<keyword evidence="6 8" id="KW-0472">Membrane</keyword>
<dbReference type="Pfam" id="PF07715">
    <property type="entry name" value="Plug"/>
    <property type="match status" value="1"/>
</dbReference>
<dbReference type="InterPro" id="IPR039426">
    <property type="entry name" value="TonB-dep_rcpt-like"/>
</dbReference>
<feature type="chain" id="PRO_5046721788" evidence="10">
    <location>
        <begin position="25"/>
        <end position="873"/>
    </location>
</feature>
<evidence type="ECO:0000256" key="1">
    <source>
        <dbReference type="ARBA" id="ARBA00004571"/>
    </source>
</evidence>
<dbReference type="InterPro" id="IPR012910">
    <property type="entry name" value="Plug_dom"/>
</dbReference>
<evidence type="ECO:0000256" key="7">
    <source>
        <dbReference type="ARBA" id="ARBA00023237"/>
    </source>
</evidence>
<dbReference type="InterPro" id="IPR036942">
    <property type="entry name" value="Beta-barrel_TonB_sf"/>
</dbReference>
<evidence type="ECO:0000256" key="9">
    <source>
        <dbReference type="RuleBase" id="RU003357"/>
    </source>
</evidence>
<comment type="subcellular location">
    <subcellularLocation>
        <location evidence="1 8">Cell outer membrane</location>
        <topology evidence="1 8">Multi-pass membrane protein</topology>
    </subcellularLocation>
</comment>
<evidence type="ECO:0000313" key="13">
    <source>
        <dbReference type="EMBL" id="USD20700.1"/>
    </source>
</evidence>
<reference evidence="13" key="1">
    <citation type="submission" date="2022-02" db="EMBL/GenBank/DDBJ databases">
        <title>Coral-associated bacteria.</title>
        <authorList>
            <person name="Tang K."/>
            <person name="Wang X."/>
        </authorList>
    </citation>
    <scope>NUCLEOTIDE SEQUENCE</scope>
    <source>
        <strain evidence="13">SCSIO 43006</strain>
    </source>
</reference>
<dbReference type="Pfam" id="PF00593">
    <property type="entry name" value="TonB_dep_Rec_b-barrel"/>
    <property type="match status" value="1"/>
</dbReference>
<dbReference type="InterPro" id="IPR000531">
    <property type="entry name" value="Beta-barrel_TonB"/>
</dbReference>